<evidence type="ECO:0000256" key="2">
    <source>
        <dbReference type="ARBA" id="ARBA00005587"/>
    </source>
</evidence>
<feature type="transmembrane region" description="Helical" evidence="7">
    <location>
        <begin position="75"/>
        <end position="96"/>
    </location>
</feature>
<reference evidence="8" key="1">
    <citation type="journal article" date="2020" name="Stud. Mycol.">
        <title>101 Dothideomycetes genomes: a test case for predicting lifestyles and emergence of pathogens.</title>
        <authorList>
            <person name="Haridas S."/>
            <person name="Albert R."/>
            <person name="Binder M."/>
            <person name="Bloem J."/>
            <person name="Labutti K."/>
            <person name="Salamov A."/>
            <person name="Andreopoulos B."/>
            <person name="Baker S."/>
            <person name="Barry K."/>
            <person name="Bills G."/>
            <person name="Bluhm B."/>
            <person name="Cannon C."/>
            <person name="Castanera R."/>
            <person name="Culley D."/>
            <person name="Daum C."/>
            <person name="Ezra D."/>
            <person name="Gonzalez J."/>
            <person name="Henrissat B."/>
            <person name="Kuo A."/>
            <person name="Liang C."/>
            <person name="Lipzen A."/>
            <person name="Lutzoni F."/>
            <person name="Magnuson J."/>
            <person name="Mondo S."/>
            <person name="Nolan M."/>
            <person name="Ohm R."/>
            <person name="Pangilinan J."/>
            <person name="Park H.-J."/>
            <person name="Ramirez L."/>
            <person name="Alfaro M."/>
            <person name="Sun H."/>
            <person name="Tritt A."/>
            <person name="Yoshinaga Y."/>
            <person name="Zwiers L.-H."/>
            <person name="Turgeon B."/>
            <person name="Goodwin S."/>
            <person name="Spatafora J."/>
            <person name="Crous P."/>
            <person name="Grigoriev I."/>
        </authorList>
    </citation>
    <scope>NUCLEOTIDE SEQUENCE</scope>
    <source>
        <strain evidence="8">CBS 379.55</strain>
    </source>
</reference>
<sequence length="287" mass="31417">MATTATESSPVKEYNGGGTAAAPTKTTDGIEQDNSLKHTTTNISLSPELFEKLYLAPKVPHAVEHATQYANATPLGFLGFVISTFTFSMVLMGWGGASGLPAVAGIFFFTGPVLLFLSTVFLWIQSQFFPMMVCGMFCVFWLSFGLLQLPTLGLADAYPNGGAASKEMNAVIALYLLVWGFALFTFWLFTIRINAVFAGIFLFVTVGAWVLSGAYWKVSRGDIKAAEKLQKGGGALLFVVGVLGWYMIFVMMAAEMRWTVNLPVVDLSHYWRRTDVELAAMENEKMD</sequence>
<evidence type="ECO:0000256" key="1">
    <source>
        <dbReference type="ARBA" id="ARBA00004141"/>
    </source>
</evidence>
<organism evidence="8 9">
    <name type="scientific">Westerdykella ornata</name>
    <dbReference type="NCBI Taxonomy" id="318751"/>
    <lineage>
        <taxon>Eukaryota</taxon>
        <taxon>Fungi</taxon>
        <taxon>Dikarya</taxon>
        <taxon>Ascomycota</taxon>
        <taxon>Pezizomycotina</taxon>
        <taxon>Dothideomycetes</taxon>
        <taxon>Pleosporomycetidae</taxon>
        <taxon>Pleosporales</taxon>
        <taxon>Sporormiaceae</taxon>
        <taxon>Westerdykella</taxon>
    </lineage>
</organism>
<keyword evidence="5 7" id="KW-0472">Membrane</keyword>
<comment type="similarity">
    <text evidence="2">Belongs to the acetate uptake transporter (AceTr) (TC 2.A.96) family.</text>
</comment>
<dbReference type="GO" id="GO:0015123">
    <property type="term" value="F:acetate transmembrane transporter activity"/>
    <property type="evidence" value="ECO:0007669"/>
    <property type="project" value="TreeGrafter"/>
</dbReference>
<dbReference type="InterPro" id="IPR051633">
    <property type="entry name" value="AceTr"/>
</dbReference>
<evidence type="ECO:0000256" key="7">
    <source>
        <dbReference type="SAM" id="Phobius"/>
    </source>
</evidence>
<keyword evidence="9" id="KW-1185">Reference proteome</keyword>
<accession>A0A6A6JHS3</accession>
<feature type="transmembrane region" description="Helical" evidence="7">
    <location>
        <begin position="102"/>
        <end position="124"/>
    </location>
</feature>
<dbReference type="EMBL" id="ML986500">
    <property type="protein sequence ID" value="KAF2274799.1"/>
    <property type="molecule type" value="Genomic_DNA"/>
</dbReference>
<protein>
    <recommendedName>
        <fullName evidence="10">Plasma membrane ammonium transporter</fullName>
    </recommendedName>
</protein>
<dbReference type="AlphaFoldDB" id="A0A6A6JHS3"/>
<gene>
    <name evidence="8" type="ORF">EI97DRAFT_434700</name>
</gene>
<dbReference type="RefSeq" id="XP_033652338.1">
    <property type="nucleotide sequence ID" value="XM_033798693.1"/>
</dbReference>
<evidence type="ECO:0008006" key="10">
    <source>
        <dbReference type="Google" id="ProtNLM"/>
    </source>
</evidence>
<evidence type="ECO:0000256" key="4">
    <source>
        <dbReference type="ARBA" id="ARBA00022989"/>
    </source>
</evidence>
<dbReference type="GeneID" id="54551868"/>
<comment type="subcellular location">
    <subcellularLocation>
        <location evidence="1">Membrane</location>
        <topology evidence="1">Multi-pass membrane protein</topology>
    </subcellularLocation>
</comment>
<keyword evidence="4 7" id="KW-1133">Transmembrane helix</keyword>
<feature type="transmembrane region" description="Helical" evidence="7">
    <location>
        <begin position="131"/>
        <end position="150"/>
    </location>
</feature>
<dbReference type="InterPro" id="IPR000791">
    <property type="entry name" value="Gpr1/Fun34/SatP-like"/>
</dbReference>
<evidence type="ECO:0000256" key="6">
    <source>
        <dbReference type="SAM" id="MobiDB-lite"/>
    </source>
</evidence>
<proteinExistence type="inferred from homology"/>
<dbReference type="PANTHER" id="PTHR31123">
    <property type="entry name" value="ACCUMULATION OF DYADS PROTEIN 2-RELATED"/>
    <property type="match status" value="1"/>
</dbReference>
<dbReference type="PANTHER" id="PTHR31123:SF4">
    <property type="entry name" value="PROTEIN ALCS"/>
    <property type="match status" value="1"/>
</dbReference>
<dbReference type="Pfam" id="PF01184">
    <property type="entry name" value="Gpr1_Fun34_YaaH"/>
    <property type="match status" value="1"/>
</dbReference>
<feature type="transmembrane region" description="Helical" evidence="7">
    <location>
        <begin position="170"/>
        <end position="189"/>
    </location>
</feature>
<dbReference type="OrthoDB" id="3648309at2759"/>
<feature type="transmembrane region" description="Helical" evidence="7">
    <location>
        <begin position="236"/>
        <end position="254"/>
    </location>
</feature>
<evidence type="ECO:0000256" key="3">
    <source>
        <dbReference type="ARBA" id="ARBA00022692"/>
    </source>
</evidence>
<feature type="compositionally biased region" description="Low complexity" evidence="6">
    <location>
        <begin position="20"/>
        <end position="29"/>
    </location>
</feature>
<keyword evidence="3 7" id="KW-0812">Transmembrane</keyword>
<evidence type="ECO:0000313" key="9">
    <source>
        <dbReference type="Proteomes" id="UP000800097"/>
    </source>
</evidence>
<dbReference type="GO" id="GO:0005886">
    <property type="term" value="C:plasma membrane"/>
    <property type="evidence" value="ECO:0007669"/>
    <property type="project" value="TreeGrafter"/>
</dbReference>
<name>A0A6A6JHS3_WESOR</name>
<evidence type="ECO:0000313" key="8">
    <source>
        <dbReference type="EMBL" id="KAF2274799.1"/>
    </source>
</evidence>
<dbReference type="Proteomes" id="UP000800097">
    <property type="component" value="Unassembled WGS sequence"/>
</dbReference>
<evidence type="ECO:0000256" key="5">
    <source>
        <dbReference type="ARBA" id="ARBA00023136"/>
    </source>
</evidence>
<feature type="transmembrane region" description="Helical" evidence="7">
    <location>
        <begin position="196"/>
        <end position="216"/>
    </location>
</feature>
<feature type="region of interest" description="Disordered" evidence="6">
    <location>
        <begin position="1"/>
        <end position="33"/>
    </location>
</feature>